<feature type="domain" description="Glycogen debranching enzyme C-terminal" evidence="1">
    <location>
        <begin position="338"/>
        <end position="716"/>
    </location>
</feature>
<evidence type="ECO:0000313" key="4">
    <source>
        <dbReference type="Proteomes" id="UP000287171"/>
    </source>
</evidence>
<reference evidence="4" key="1">
    <citation type="submission" date="2018-12" db="EMBL/GenBank/DDBJ databases">
        <title>Tengunoibacter tsumagoiensis gen. nov., sp. nov., Dictyobacter kobayashii sp. nov., D. alpinus sp. nov., and D. joshuensis sp. nov. and description of Dictyobacteraceae fam. nov. within the order Ktedonobacterales isolated from Tengu-no-mugimeshi.</title>
        <authorList>
            <person name="Wang C.M."/>
            <person name="Zheng Y."/>
            <person name="Sakai Y."/>
            <person name="Toyoda A."/>
            <person name="Minakuchi Y."/>
            <person name="Abe K."/>
            <person name="Yokota A."/>
            <person name="Yabe S."/>
        </authorList>
    </citation>
    <scope>NUCLEOTIDE SEQUENCE [LARGE SCALE GENOMIC DNA]</scope>
    <source>
        <strain evidence="4">Uno16</strain>
    </source>
</reference>
<dbReference type="Proteomes" id="UP000287171">
    <property type="component" value="Unassembled WGS sequence"/>
</dbReference>
<sequence length="729" mass="81974">MALKQDASTPYRVQANPWYVRVNKNLDQDDRSGLDREWLVTNGLGGYASGSLFGATTRCYHGLLVAALHPPVQRTVLVAKVDEVVTLPDGEKLALGVNEYSTGTIAPQGYSYLQSISLDGDIPCFFYTLSETLTLEKRIWMEYGQNTTYVQYILHGAFDEHSEQTGNGAEPFEPASLILDIAPFCLSRDYHATTVGSVNWQFQVENSTNRCRIQAYDGAPAYHIIAAPGATFTSDGFWYWHIWHRRDHERGLPDQEDVYQPGVFRLHLVPGMPATLVLTAENETTCTSLGYGGARHEELATQALLRHRRRIQQLLNVADRSSVALFEQDPMFARLVLAADQFIVARPDYTRPADDQQMLRLAPDRKTIIAGYPWFTDWGRDSMISLPGLLLCTGRYSEARGLLKAFASFVHNGLIPNRFPDDGFDPIYNTADATLWMFRALDYYLTTTGDWSLLKELFSTLCEIIQWHVNGTEYGIQMDPADGLLKAGVPGAQLTWMDAKVGDWVVTPRSGKPVEINALWYYALTAMEGWAVRLSTDAAQYGQLRALVRQHFSSRFWYADGGYLYDVVDVAGVAGQNDTALRPNQLFAASLTRDLLSEQQVESLFQRVTEHLFTPVGLRSLSPTDANYHDHFIGNREQRDAAYHQGAVWPWLIGPYVDVHLQLYNDPAALLPLLEPFVQQLWGTCLGTISELSEPEPPFMNGGCFAQAWSVAEILRCWLFIRTQHNQQG</sequence>
<dbReference type="InterPro" id="IPR012341">
    <property type="entry name" value="6hp_glycosidase-like_sf"/>
</dbReference>
<proteinExistence type="predicted"/>
<dbReference type="SUPFAM" id="SSF48208">
    <property type="entry name" value="Six-hairpin glycosidases"/>
    <property type="match status" value="1"/>
</dbReference>
<keyword evidence="4" id="KW-1185">Reference proteome</keyword>
<dbReference type="InterPro" id="IPR032790">
    <property type="entry name" value="GDE_C"/>
</dbReference>
<dbReference type="InterPro" id="IPR024742">
    <property type="entry name" value="Glycogen_debranch_N"/>
</dbReference>
<dbReference type="NCBIfam" id="TIGR01561">
    <property type="entry name" value="gde_arch"/>
    <property type="match status" value="1"/>
</dbReference>
<accession>A0A402B9G2</accession>
<dbReference type="PANTHER" id="PTHR10569:SF2">
    <property type="entry name" value="GLYCOGEN DEBRANCHING ENZYME"/>
    <property type="match status" value="1"/>
</dbReference>
<evidence type="ECO:0000313" key="3">
    <source>
        <dbReference type="EMBL" id="GCE27942.1"/>
    </source>
</evidence>
<dbReference type="RefSeq" id="WP_126628215.1">
    <property type="nucleotide sequence ID" value="NZ_BIFT01000001.1"/>
</dbReference>
<dbReference type="EMBL" id="BIFT01000001">
    <property type="protein sequence ID" value="GCE27942.1"/>
    <property type="molecule type" value="Genomic_DNA"/>
</dbReference>
<feature type="domain" description="Glycogen debranching enzyme bacterial and archaeal type N-terminal" evidence="2">
    <location>
        <begin position="36"/>
        <end position="272"/>
    </location>
</feature>
<dbReference type="FunFam" id="1.50.10.10:FF:000073">
    <property type="entry name" value="Glycogen debranching enzyme, hypothetical (TreX-like)"/>
    <property type="match status" value="1"/>
</dbReference>
<dbReference type="InterPro" id="IPR010401">
    <property type="entry name" value="AGL/Gdb1"/>
</dbReference>
<organism evidence="3 4">
    <name type="scientific">Dictyobacter alpinus</name>
    <dbReference type="NCBI Taxonomy" id="2014873"/>
    <lineage>
        <taxon>Bacteria</taxon>
        <taxon>Bacillati</taxon>
        <taxon>Chloroflexota</taxon>
        <taxon>Ktedonobacteria</taxon>
        <taxon>Ktedonobacterales</taxon>
        <taxon>Dictyobacteraceae</taxon>
        <taxon>Dictyobacter</taxon>
    </lineage>
</organism>
<dbReference type="InterPro" id="IPR008928">
    <property type="entry name" value="6-hairpin_glycosidase_sf"/>
</dbReference>
<comment type="caution">
    <text evidence="3">The sequence shown here is derived from an EMBL/GenBank/DDBJ whole genome shotgun (WGS) entry which is preliminary data.</text>
</comment>
<dbReference type="AlphaFoldDB" id="A0A402B9G2"/>
<dbReference type="Pfam" id="PF06202">
    <property type="entry name" value="GDE_C"/>
    <property type="match status" value="1"/>
</dbReference>
<dbReference type="PANTHER" id="PTHR10569">
    <property type="entry name" value="GLYCOGEN DEBRANCHING ENZYME"/>
    <property type="match status" value="1"/>
</dbReference>
<name>A0A402B9G2_9CHLR</name>
<evidence type="ECO:0000259" key="2">
    <source>
        <dbReference type="Pfam" id="PF12439"/>
    </source>
</evidence>
<gene>
    <name evidence="3" type="ORF">KDA_34260</name>
</gene>
<evidence type="ECO:0000259" key="1">
    <source>
        <dbReference type="Pfam" id="PF06202"/>
    </source>
</evidence>
<protein>
    <submittedName>
        <fullName evidence="3">Glycogen debranching protein</fullName>
    </submittedName>
</protein>
<dbReference type="GO" id="GO:0004135">
    <property type="term" value="F:amylo-alpha-1,6-glucosidase activity"/>
    <property type="evidence" value="ECO:0007669"/>
    <property type="project" value="InterPro"/>
</dbReference>
<dbReference type="Gene3D" id="1.50.10.10">
    <property type="match status" value="1"/>
</dbReference>
<dbReference type="GO" id="GO:0005980">
    <property type="term" value="P:glycogen catabolic process"/>
    <property type="evidence" value="ECO:0007669"/>
    <property type="project" value="InterPro"/>
</dbReference>
<dbReference type="GO" id="GO:0004134">
    <property type="term" value="F:4-alpha-glucanotransferase activity"/>
    <property type="evidence" value="ECO:0007669"/>
    <property type="project" value="InterPro"/>
</dbReference>
<dbReference type="Pfam" id="PF12439">
    <property type="entry name" value="GDE_N"/>
    <property type="match status" value="1"/>
</dbReference>
<dbReference type="InterPro" id="IPR006451">
    <property type="entry name" value="Glycogen_debranch_arc"/>
</dbReference>
<dbReference type="OrthoDB" id="9761875at2"/>